<evidence type="ECO:0000256" key="1">
    <source>
        <dbReference type="SAM" id="Phobius"/>
    </source>
</evidence>
<accession>M0LTN7</accession>
<feature type="transmembrane region" description="Helical" evidence="1">
    <location>
        <begin position="38"/>
        <end position="57"/>
    </location>
</feature>
<reference evidence="2" key="3">
    <citation type="submission" date="2017-01" db="EMBL/GenBank/DDBJ databases">
        <authorList>
            <person name="Mah S.A."/>
            <person name="Swanson W.J."/>
            <person name="Moy G.W."/>
            <person name="Vacquier V.D."/>
        </authorList>
    </citation>
    <scope>NUCLEOTIDE SEQUENCE</scope>
    <source>
        <strain evidence="2">AJ5</strain>
    </source>
</reference>
<feature type="transmembrane region" description="Helical" evidence="1">
    <location>
        <begin position="98"/>
        <end position="119"/>
    </location>
</feature>
<sequence>MTRKESVRRRLAGGGAVSIAIAGLLVLAVGTPTAPTEVIPFAWLVVSGAALLAAGRLEQLPLGVVTVGWPRVAAVGLAMLSIGSSTLGFGRLFTASSIFGLAQAALALFAALLLALAALECLLGGVGLDEEAFVVE</sequence>
<evidence type="ECO:0000313" key="5">
    <source>
        <dbReference type="Proteomes" id="UP000186547"/>
    </source>
</evidence>
<keyword evidence="1" id="KW-0812">Transmembrane</keyword>
<evidence type="ECO:0000313" key="3">
    <source>
        <dbReference type="EMBL" id="EMA36922.1"/>
    </source>
</evidence>
<keyword evidence="1" id="KW-0472">Membrane</keyword>
<keyword evidence="1" id="KW-1133">Transmembrane helix</keyword>
<dbReference type="KEGG" id="hlc:CHINAEXTREME07835"/>
<dbReference type="GeneID" id="30921025"/>
<feature type="transmembrane region" description="Helical" evidence="1">
    <location>
        <begin position="69"/>
        <end position="92"/>
    </location>
</feature>
<reference evidence="3 4" key="2">
    <citation type="journal article" date="2014" name="PLoS Genet.">
        <title>Phylogenetically driven sequencing of extremely halophilic archaea reveals strategies for static and dynamic osmo-response.</title>
        <authorList>
            <person name="Becker E.A."/>
            <person name="Seitzer P.M."/>
            <person name="Tritt A."/>
            <person name="Larsen D."/>
            <person name="Krusor M."/>
            <person name="Yao A.I."/>
            <person name="Wu D."/>
            <person name="Madern D."/>
            <person name="Eisen J.A."/>
            <person name="Darling A.E."/>
            <person name="Facciotti M.T."/>
        </authorList>
    </citation>
    <scope>NUCLEOTIDE SEQUENCE [LARGE SCALE GENOMIC DNA]</scope>
    <source>
        <strain evidence="3 4">AJ5</strain>
    </source>
</reference>
<dbReference type="InterPro" id="IPR058307">
    <property type="entry name" value="DUF7994"/>
</dbReference>
<gene>
    <name evidence="3" type="ORF">C445_01731</name>
    <name evidence="2" type="ORF">CHINAEXTREME_07835</name>
</gene>
<name>M0LTN7_NATLA</name>
<evidence type="ECO:0000313" key="2">
    <source>
        <dbReference type="EMBL" id="APW97688.1"/>
    </source>
</evidence>
<dbReference type="AlphaFoldDB" id="M0LTN7"/>
<organism evidence="3 4">
    <name type="scientific">Natronobacterium lacisalsi AJ5</name>
    <dbReference type="NCBI Taxonomy" id="358396"/>
    <lineage>
        <taxon>Archaea</taxon>
        <taxon>Methanobacteriati</taxon>
        <taxon>Methanobacteriota</taxon>
        <taxon>Stenosarchaea group</taxon>
        <taxon>Halobacteria</taxon>
        <taxon>Halobacteriales</taxon>
        <taxon>Natrialbaceae</taxon>
        <taxon>Natronobacterium</taxon>
    </lineage>
</organism>
<dbReference type="eggNOG" id="arCOG11149">
    <property type="taxonomic scope" value="Archaea"/>
</dbReference>
<reference evidence="2 5" key="1">
    <citation type="journal article" date="2011" name="J. Bacteriol.">
        <title>Genome sequence of Halobiforma lacisalsi AJ5, an extremely halophilic archaeon which harbors a bop gene.</title>
        <authorList>
            <person name="Jiang X."/>
            <person name="Wang S."/>
            <person name="Cheng H."/>
            <person name="Huo Y."/>
            <person name="Zhang X."/>
            <person name="Zhu X."/>
            <person name="Han X."/>
            <person name="Ni P."/>
            <person name="Wu M."/>
        </authorList>
    </citation>
    <scope>NUCLEOTIDE SEQUENCE [LARGE SCALE GENOMIC DNA]</scope>
    <source>
        <strain evidence="2 5">AJ5</strain>
    </source>
</reference>
<dbReference type="RefSeq" id="WP_007140102.1">
    <property type="nucleotide sequence ID" value="NZ_AOLZ01000013.1"/>
</dbReference>
<dbReference type="Proteomes" id="UP000011555">
    <property type="component" value="Unassembled WGS sequence"/>
</dbReference>
<keyword evidence="4" id="KW-1185">Reference proteome</keyword>
<proteinExistence type="predicted"/>
<dbReference type="EMBL" id="AOLZ01000013">
    <property type="protein sequence ID" value="EMA36922.1"/>
    <property type="molecule type" value="Genomic_DNA"/>
</dbReference>
<evidence type="ECO:0000313" key="4">
    <source>
        <dbReference type="Proteomes" id="UP000011555"/>
    </source>
</evidence>
<dbReference type="Proteomes" id="UP000186547">
    <property type="component" value="Chromosome"/>
</dbReference>
<feature type="transmembrane region" description="Helical" evidence="1">
    <location>
        <begin position="12"/>
        <end position="32"/>
    </location>
</feature>
<dbReference type="EMBL" id="CP019285">
    <property type="protein sequence ID" value="APW97688.1"/>
    <property type="molecule type" value="Genomic_DNA"/>
</dbReference>
<dbReference type="Pfam" id="PF25957">
    <property type="entry name" value="DUF7994"/>
    <property type="match status" value="1"/>
</dbReference>
<protein>
    <submittedName>
        <fullName evidence="3">Uncharacterized protein</fullName>
    </submittedName>
</protein>